<evidence type="ECO:0000313" key="2">
    <source>
        <dbReference type="Proteomes" id="UP000606786"/>
    </source>
</evidence>
<dbReference type="EMBL" id="CAJHJT010000001">
    <property type="protein sequence ID" value="CAD6992669.1"/>
    <property type="molecule type" value="Genomic_DNA"/>
</dbReference>
<accession>A0A811U150</accession>
<name>A0A811U150_CERCA</name>
<reference evidence="1" key="1">
    <citation type="submission" date="2020-11" db="EMBL/GenBank/DDBJ databases">
        <authorList>
            <person name="Whitehead M."/>
        </authorList>
    </citation>
    <scope>NUCLEOTIDE SEQUENCE</scope>
    <source>
        <strain evidence="1">EGII</strain>
    </source>
</reference>
<proteinExistence type="predicted"/>
<keyword evidence="2" id="KW-1185">Reference proteome</keyword>
<protein>
    <submittedName>
        <fullName evidence="1">(Mediterranean fruit fly) hypothetical protein</fullName>
    </submittedName>
</protein>
<gene>
    <name evidence="1" type="ORF">CCAP1982_LOCUS1514</name>
</gene>
<sequence length="136" mass="15467">MLSVCKLRQNTIKFTTACLLEFLISYPFPFMHRTESVVGNGNNGSKAKHFIDKSAANDARASKNRLLLIQRTRRRHFTQQPLLHSHRRISDSPEHNVAAEEIQFPKEQKELRAKIGDEDIDMDTLDYGNNVATASG</sequence>
<organism evidence="1 2">
    <name type="scientific">Ceratitis capitata</name>
    <name type="common">Mediterranean fruit fly</name>
    <name type="synonym">Tephritis capitata</name>
    <dbReference type="NCBI Taxonomy" id="7213"/>
    <lineage>
        <taxon>Eukaryota</taxon>
        <taxon>Metazoa</taxon>
        <taxon>Ecdysozoa</taxon>
        <taxon>Arthropoda</taxon>
        <taxon>Hexapoda</taxon>
        <taxon>Insecta</taxon>
        <taxon>Pterygota</taxon>
        <taxon>Neoptera</taxon>
        <taxon>Endopterygota</taxon>
        <taxon>Diptera</taxon>
        <taxon>Brachycera</taxon>
        <taxon>Muscomorpha</taxon>
        <taxon>Tephritoidea</taxon>
        <taxon>Tephritidae</taxon>
        <taxon>Ceratitis</taxon>
        <taxon>Ceratitis</taxon>
    </lineage>
</organism>
<dbReference type="Proteomes" id="UP000606786">
    <property type="component" value="Unassembled WGS sequence"/>
</dbReference>
<evidence type="ECO:0000313" key="1">
    <source>
        <dbReference type="EMBL" id="CAD6992669.1"/>
    </source>
</evidence>
<comment type="caution">
    <text evidence="1">The sequence shown here is derived from an EMBL/GenBank/DDBJ whole genome shotgun (WGS) entry which is preliminary data.</text>
</comment>
<dbReference type="AlphaFoldDB" id="A0A811U150"/>